<keyword evidence="6" id="KW-0547">Nucleotide-binding</keyword>
<dbReference type="InterPro" id="IPR045028">
    <property type="entry name" value="DinG/Rad3-like"/>
</dbReference>
<keyword evidence="15" id="KW-0539">Nucleus</keyword>
<dbReference type="InterPro" id="IPR014013">
    <property type="entry name" value="Helic_SF1/SF2_ATP-bd_DinG/Rad3"/>
</dbReference>
<dbReference type="SMART" id="SM00491">
    <property type="entry name" value="HELICc2"/>
    <property type="match status" value="1"/>
</dbReference>
<keyword evidence="11" id="KW-0408">Iron</keyword>
<feature type="domain" description="Helicase ATP-binding" evidence="20">
    <location>
        <begin position="26"/>
        <end position="422"/>
    </location>
</feature>
<dbReference type="PANTHER" id="PTHR11472">
    <property type="entry name" value="DNA REPAIR DEAD HELICASE RAD3/XP-D SUBFAMILY MEMBER"/>
    <property type="match status" value="1"/>
</dbReference>
<dbReference type="GO" id="GO:0016818">
    <property type="term" value="F:hydrolase activity, acting on acid anhydrides, in phosphorus-containing anhydrides"/>
    <property type="evidence" value="ECO:0007669"/>
    <property type="project" value="InterPro"/>
</dbReference>
<dbReference type="EC" id="5.6.2.3" evidence="16"/>
<reference evidence="21" key="1">
    <citation type="submission" date="2021-11" db="EMBL/GenBank/DDBJ databases">
        <authorList>
            <person name="Schell T."/>
        </authorList>
    </citation>
    <scope>NUCLEOTIDE SEQUENCE</scope>
    <source>
        <strain evidence="21">M5</strain>
    </source>
</reference>
<evidence type="ECO:0000256" key="3">
    <source>
        <dbReference type="ARBA" id="ARBA00008792"/>
    </source>
</evidence>
<dbReference type="FunFam" id="3.40.50.300:FF:006038">
    <property type="entry name" value="Uncharacterized protein"/>
    <property type="match status" value="1"/>
</dbReference>
<dbReference type="EMBL" id="CAKKLH010000157">
    <property type="protein sequence ID" value="CAH0104837.1"/>
    <property type="molecule type" value="Genomic_DNA"/>
</dbReference>
<dbReference type="GO" id="GO:0046872">
    <property type="term" value="F:metal ion binding"/>
    <property type="evidence" value="ECO:0007669"/>
    <property type="project" value="UniProtKB-KW"/>
</dbReference>
<dbReference type="GO" id="GO:0006289">
    <property type="term" value="P:nucleotide-excision repair"/>
    <property type="evidence" value="ECO:0007669"/>
    <property type="project" value="TreeGrafter"/>
</dbReference>
<comment type="subcellular location">
    <subcellularLocation>
        <location evidence="2">Nucleus</location>
    </subcellularLocation>
</comment>
<evidence type="ECO:0000256" key="4">
    <source>
        <dbReference type="ARBA" id="ARBA00022485"/>
    </source>
</evidence>
<dbReference type="OrthoDB" id="19182at2759"/>
<name>A0A8J2RLK9_9CRUS</name>
<dbReference type="InterPro" id="IPR013020">
    <property type="entry name" value="Rad3/Chl1-like"/>
</dbReference>
<accession>A0A8J2RLK9</accession>
<comment type="cofactor">
    <cofactor evidence="1">
        <name>[4Fe-4S] cluster</name>
        <dbReference type="ChEBI" id="CHEBI:49883"/>
    </cofactor>
</comment>
<dbReference type="CDD" id="cd18788">
    <property type="entry name" value="SF2_C_XPD"/>
    <property type="match status" value="1"/>
</dbReference>
<keyword evidence="4" id="KW-0004">4Fe-4S</keyword>
<evidence type="ECO:0000256" key="19">
    <source>
        <dbReference type="SAM" id="MobiDB-lite"/>
    </source>
</evidence>
<dbReference type="Proteomes" id="UP000789390">
    <property type="component" value="Unassembled WGS sequence"/>
</dbReference>
<dbReference type="GO" id="GO:0043139">
    <property type="term" value="F:5'-3' DNA helicase activity"/>
    <property type="evidence" value="ECO:0007669"/>
    <property type="project" value="UniProtKB-EC"/>
</dbReference>
<dbReference type="InterPro" id="IPR010614">
    <property type="entry name" value="RAD3-like_helicase_DEAD"/>
</dbReference>
<evidence type="ECO:0000256" key="17">
    <source>
        <dbReference type="ARBA" id="ARBA00048954"/>
    </source>
</evidence>
<evidence type="ECO:0000256" key="14">
    <source>
        <dbReference type="ARBA" id="ARBA00023235"/>
    </source>
</evidence>
<keyword evidence="7" id="KW-0227">DNA damage</keyword>
<dbReference type="GO" id="GO:1990918">
    <property type="term" value="P:double-strand break repair involved in meiotic recombination"/>
    <property type="evidence" value="ECO:0007669"/>
    <property type="project" value="TreeGrafter"/>
</dbReference>
<dbReference type="Pfam" id="PF13307">
    <property type="entry name" value="Helicase_C_2"/>
    <property type="match status" value="1"/>
</dbReference>
<sequence>MTIGGGQQMATIVGPDGRTHHVYTISGVRVEFPAKAYPSQIAMMDKVIRGLQRGQHCLLESPTGSGKTLALLCASLAWQRAEAENVRKFNETVEAAARASLKSVKQEMQSADETDLKMSSSVAKPVYVPKVESSPVGDMSAYYSDDNSDDDFKMPTKKRTKISKSPPEKPLVSIRPSSVGSSVPIKMEDMKTERVMLSSDGGSVESPVEQPFIQRKQKIPKIFFGTRTHKQITQVVKEFRRTVYCNTPMGVLASREHTCIHPEVSRSANKNEGCKTLNDRRLARQDTQQKGGCSYRWQGKEKLKTQSQIRNYGLDKGWDIEDLVSLGRRIRVCPYYASRDMSEQAQIVFSPYNYLIDPRVRQSMKIPINDNIIILDEAHNIEDSARESAGGSWSQEDFHLALNDCEKIGNRHPTMEKEIERLAKFSSYMMQWIGKHATNMKSVGFDKEVLIMTGTEFVANLSVDGYGPENLVELKAIIDYIFNEQLESDWNDKEGSQEPQLSAVTQSLLEGFLMIMDLMLNCNQIHRDDYRAVVVRTVERKQKKGPGSSFFGKANISQWTYALNLWCLNSAVVMQEIKQSTRSIIVTSGTLSPLASYQSELDIDFKLTLEANHVIPAKRVWIGTISQGPRNTLLNGTFKVTGTFEYQDELGRLVLSVCQTIPHGVLVFLPSYSLLEKLVARWRDTGTWQHLSNYKTIVCESRDSRDFEDTLKNFYSAIEDSENALSCSLDGSGDMSDECPSKKTGESPSGAVMLAVCRGKVSEGLDFTDNNARAVICVGIPFPNFKDTQVELKRQYNDKLSASTPLLNGSEWYEIQAFRALNQALGRCIRHKADWGAILLVDDRFAKTPRYVNQLSKWVRSSIRHFKDFEAMTNSLKEFADNFVAEDAAAALIASQQQSLASNQEESLLSTPLVVASSPYFAKPSTFIASPDVVCLSDDENNSILSVNDSLTSENSPLKAVARPVEMNQTPVRPMLTSKIPPATVAVQSKEMKTTPVKHSVFVNKKPFATLLGNPNKLSLSQRKLAAENGSHYFQAMNPTTSAKPEFDS</sequence>
<dbReference type="Gene3D" id="3.40.50.300">
    <property type="entry name" value="P-loop containing nucleotide triphosphate hydrolases"/>
    <property type="match status" value="3"/>
</dbReference>
<keyword evidence="12" id="KW-0411">Iron-sulfur</keyword>
<comment type="catalytic activity">
    <reaction evidence="17">
        <text>ATP + H2O = ADP + phosphate + H(+)</text>
        <dbReference type="Rhea" id="RHEA:13065"/>
        <dbReference type="ChEBI" id="CHEBI:15377"/>
        <dbReference type="ChEBI" id="CHEBI:15378"/>
        <dbReference type="ChEBI" id="CHEBI:30616"/>
        <dbReference type="ChEBI" id="CHEBI:43474"/>
        <dbReference type="ChEBI" id="CHEBI:456216"/>
        <dbReference type="EC" id="5.6.2.3"/>
    </reaction>
</comment>
<evidence type="ECO:0000256" key="1">
    <source>
        <dbReference type="ARBA" id="ARBA00001966"/>
    </source>
</evidence>
<evidence type="ECO:0000256" key="7">
    <source>
        <dbReference type="ARBA" id="ARBA00022763"/>
    </source>
</evidence>
<gene>
    <name evidence="21" type="ORF">DGAL_LOCUS7766</name>
</gene>
<organism evidence="21 22">
    <name type="scientific">Daphnia galeata</name>
    <dbReference type="NCBI Taxonomy" id="27404"/>
    <lineage>
        <taxon>Eukaryota</taxon>
        <taxon>Metazoa</taxon>
        <taxon>Ecdysozoa</taxon>
        <taxon>Arthropoda</taxon>
        <taxon>Crustacea</taxon>
        <taxon>Branchiopoda</taxon>
        <taxon>Diplostraca</taxon>
        <taxon>Cladocera</taxon>
        <taxon>Anomopoda</taxon>
        <taxon>Daphniidae</taxon>
        <taxon>Daphnia</taxon>
    </lineage>
</organism>
<dbReference type="PANTHER" id="PTHR11472:SF47">
    <property type="entry name" value="FANCONI ANEMIA GROUP J PROTEIN"/>
    <property type="match status" value="1"/>
</dbReference>
<dbReference type="FunFam" id="3.40.50.300:FF:000731">
    <property type="entry name" value="Fanconi anemia group J protein homolog"/>
    <property type="match status" value="1"/>
</dbReference>
<protein>
    <recommendedName>
        <fullName evidence="16">DNA 5'-3' helicase</fullName>
        <ecNumber evidence="16">5.6.2.3</ecNumber>
    </recommendedName>
    <alternativeName>
        <fullName evidence="18">DNA 5'-3' helicase FANCJ</fullName>
    </alternativeName>
</protein>
<proteinExistence type="inferred from homology"/>
<dbReference type="GO" id="GO:0003677">
    <property type="term" value="F:DNA binding"/>
    <property type="evidence" value="ECO:0007669"/>
    <property type="project" value="InterPro"/>
</dbReference>
<dbReference type="PROSITE" id="PS51193">
    <property type="entry name" value="HELICASE_ATP_BIND_2"/>
    <property type="match status" value="1"/>
</dbReference>
<evidence type="ECO:0000256" key="15">
    <source>
        <dbReference type="ARBA" id="ARBA00023242"/>
    </source>
</evidence>
<evidence type="ECO:0000256" key="6">
    <source>
        <dbReference type="ARBA" id="ARBA00022741"/>
    </source>
</evidence>
<evidence type="ECO:0000259" key="20">
    <source>
        <dbReference type="PROSITE" id="PS51193"/>
    </source>
</evidence>
<dbReference type="SMART" id="SM00488">
    <property type="entry name" value="DEXDc2"/>
    <property type="match status" value="1"/>
</dbReference>
<dbReference type="NCBIfam" id="TIGR00604">
    <property type="entry name" value="rad3"/>
    <property type="match status" value="1"/>
</dbReference>
<dbReference type="GO" id="GO:0005634">
    <property type="term" value="C:nucleus"/>
    <property type="evidence" value="ECO:0007669"/>
    <property type="project" value="UniProtKB-SubCell"/>
</dbReference>
<feature type="region of interest" description="Disordered" evidence="19">
    <location>
        <begin position="141"/>
        <end position="182"/>
    </location>
</feature>
<keyword evidence="22" id="KW-1185">Reference proteome</keyword>
<dbReference type="SUPFAM" id="SSF52540">
    <property type="entry name" value="P-loop containing nucleoside triphosphate hydrolases"/>
    <property type="match status" value="2"/>
</dbReference>
<evidence type="ECO:0000256" key="5">
    <source>
        <dbReference type="ARBA" id="ARBA00022723"/>
    </source>
</evidence>
<evidence type="ECO:0000256" key="8">
    <source>
        <dbReference type="ARBA" id="ARBA00022801"/>
    </source>
</evidence>
<dbReference type="InterPro" id="IPR006555">
    <property type="entry name" value="ATP-dep_Helicase_C"/>
</dbReference>
<dbReference type="GO" id="GO:0005524">
    <property type="term" value="F:ATP binding"/>
    <property type="evidence" value="ECO:0007669"/>
    <property type="project" value="UniProtKB-KW"/>
</dbReference>
<evidence type="ECO:0000313" key="21">
    <source>
        <dbReference type="EMBL" id="CAH0104837.1"/>
    </source>
</evidence>
<keyword evidence="13" id="KW-0234">DNA repair</keyword>
<keyword evidence="14" id="KW-0413">Isomerase</keyword>
<evidence type="ECO:0000256" key="12">
    <source>
        <dbReference type="ARBA" id="ARBA00023014"/>
    </source>
</evidence>
<keyword evidence="10" id="KW-0067">ATP-binding</keyword>
<evidence type="ECO:0000256" key="13">
    <source>
        <dbReference type="ARBA" id="ARBA00023204"/>
    </source>
</evidence>
<dbReference type="InterPro" id="IPR027417">
    <property type="entry name" value="P-loop_NTPase"/>
</dbReference>
<comment type="caution">
    <text evidence="21">The sequence shown here is derived from an EMBL/GenBank/DDBJ whole genome shotgun (WGS) entry which is preliminary data.</text>
</comment>
<evidence type="ECO:0000256" key="9">
    <source>
        <dbReference type="ARBA" id="ARBA00022806"/>
    </source>
</evidence>
<evidence type="ECO:0000256" key="10">
    <source>
        <dbReference type="ARBA" id="ARBA00022840"/>
    </source>
</evidence>
<evidence type="ECO:0000256" key="11">
    <source>
        <dbReference type="ARBA" id="ARBA00023004"/>
    </source>
</evidence>
<dbReference type="AlphaFoldDB" id="A0A8J2RLK9"/>
<evidence type="ECO:0000313" key="22">
    <source>
        <dbReference type="Proteomes" id="UP000789390"/>
    </source>
</evidence>
<dbReference type="Pfam" id="PF06733">
    <property type="entry name" value="DEAD_2"/>
    <property type="match status" value="1"/>
</dbReference>
<keyword evidence="5" id="KW-0479">Metal-binding</keyword>
<evidence type="ECO:0000256" key="16">
    <source>
        <dbReference type="ARBA" id="ARBA00044969"/>
    </source>
</evidence>
<dbReference type="InterPro" id="IPR006554">
    <property type="entry name" value="Helicase-like_DEXD_c2"/>
</dbReference>
<evidence type="ECO:0000256" key="2">
    <source>
        <dbReference type="ARBA" id="ARBA00004123"/>
    </source>
</evidence>
<comment type="similarity">
    <text evidence="3">Belongs to the DEAD box helicase family. DEAH subfamily.</text>
</comment>
<keyword evidence="8" id="KW-0378">Hydrolase</keyword>
<dbReference type="GO" id="GO:0051539">
    <property type="term" value="F:4 iron, 4 sulfur cluster binding"/>
    <property type="evidence" value="ECO:0007669"/>
    <property type="project" value="UniProtKB-KW"/>
</dbReference>
<keyword evidence="9" id="KW-0347">Helicase</keyword>
<evidence type="ECO:0000256" key="18">
    <source>
        <dbReference type="ARBA" id="ARBA00082714"/>
    </source>
</evidence>